<proteinExistence type="predicted"/>
<dbReference type="AlphaFoldDB" id="A0A4D6L5E8"/>
<accession>A0A4D6L5E8</accession>
<evidence type="ECO:0000313" key="2">
    <source>
        <dbReference type="Proteomes" id="UP000501690"/>
    </source>
</evidence>
<organism evidence="1 2">
    <name type="scientific">Vigna unguiculata</name>
    <name type="common">Cowpea</name>
    <dbReference type="NCBI Taxonomy" id="3917"/>
    <lineage>
        <taxon>Eukaryota</taxon>
        <taxon>Viridiplantae</taxon>
        <taxon>Streptophyta</taxon>
        <taxon>Embryophyta</taxon>
        <taxon>Tracheophyta</taxon>
        <taxon>Spermatophyta</taxon>
        <taxon>Magnoliopsida</taxon>
        <taxon>eudicotyledons</taxon>
        <taxon>Gunneridae</taxon>
        <taxon>Pentapetalae</taxon>
        <taxon>rosids</taxon>
        <taxon>fabids</taxon>
        <taxon>Fabales</taxon>
        <taxon>Fabaceae</taxon>
        <taxon>Papilionoideae</taxon>
        <taxon>50 kb inversion clade</taxon>
        <taxon>NPAAA clade</taxon>
        <taxon>indigoferoid/millettioid clade</taxon>
        <taxon>Phaseoleae</taxon>
        <taxon>Vigna</taxon>
    </lineage>
</organism>
<gene>
    <name evidence="1" type="ORF">DEO72_LG2g4078</name>
</gene>
<evidence type="ECO:0000313" key="1">
    <source>
        <dbReference type="EMBL" id="QCD83731.1"/>
    </source>
</evidence>
<protein>
    <submittedName>
        <fullName evidence="1">Uncharacterized protein</fullName>
    </submittedName>
</protein>
<name>A0A4D6L5E8_VIGUN</name>
<keyword evidence="2" id="KW-1185">Reference proteome</keyword>
<dbReference type="Proteomes" id="UP000501690">
    <property type="component" value="Linkage Group LG2"/>
</dbReference>
<sequence>MAYGLGKKKANTETTYAHRFNAPADQVQMGMVKKKNSPAHGFVANEEQYVQKPQSTINT</sequence>
<dbReference type="EMBL" id="CP039346">
    <property type="protein sequence ID" value="QCD83731.1"/>
    <property type="molecule type" value="Genomic_DNA"/>
</dbReference>
<reference evidence="1 2" key="1">
    <citation type="submission" date="2019-04" db="EMBL/GenBank/DDBJ databases">
        <title>An improved genome assembly and genetic linkage map for asparagus bean, Vigna unguiculata ssp. sesquipedialis.</title>
        <authorList>
            <person name="Xia Q."/>
            <person name="Zhang R."/>
            <person name="Dong Y."/>
        </authorList>
    </citation>
    <scope>NUCLEOTIDE SEQUENCE [LARGE SCALE GENOMIC DNA]</scope>
    <source>
        <tissue evidence="1">Leaf</tissue>
    </source>
</reference>